<evidence type="ECO:0000256" key="6">
    <source>
        <dbReference type="SAM" id="Phobius"/>
    </source>
</evidence>
<feature type="region of interest" description="Disordered" evidence="5">
    <location>
        <begin position="366"/>
        <end position="398"/>
    </location>
</feature>
<evidence type="ECO:0000256" key="5">
    <source>
        <dbReference type="SAM" id="MobiDB-lite"/>
    </source>
</evidence>
<keyword evidence="3 6" id="KW-1133">Transmembrane helix</keyword>
<comment type="caution">
    <text evidence="7">The sequence shown here is derived from an EMBL/GenBank/DDBJ whole genome shotgun (WGS) entry which is preliminary data.</text>
</comment>
<evidence type="ECO:0000256" key="4">
    <source>
        <dbReference type="ARBA" id="ARBA00023136"/>
    </source>
</evidence>
<feature type="region of interest" description="Disordered" evidence="5">
    <location>
        <begin position="207"/>
        <end position="231"/>
    </location>
</feature>
<sequence length="512" mass="55653">MAADSPVTILATYKDVIICVVASALAGVGVGFFGCLLSSADKQRQLNGGKHTDRSRIRCVLGAIGSTIFGVLSLVGLAFGPVALVVVVRAGATLPANAFFSQVFHLRPLTTSDALGTLVTLSGVVCFTLFQGEPGPEVTVPVFLNFVKRPISIVWNCILVLATLAGVFYMLEERLRRRSCLLRSTRLKSSGRWPSFRDSTRRLKIRRVKSTAQHEQPEQPEQPELEGESQESEDVKKHCCSKELMEVLAVCLVTSCSSAEMDVAAKGWAAALKEGPAAALQSALFWLSVITNVIFLVGMRAGTIIGCHRCDVLLFIPTSTVMNIFVSVATGLAVLEEWKQVTSWTGLFSSSLTVLGGIIMLVDGPANSEPPRSEEMINLSDVSEEEEESSSEEEVGCVPAMCDLEVDPSDDDPDRPRLATVSVSELLVTTKMHAIATMNKNHSQAVWWKMQRRDEAERQCQDQRMGSRWTSAPNLRALGERSDEVMRSRRSQSDTNGSPQSVGSPVTKRGSC</sequence>
<proteinExistence type="predicted"/>
<name>A0ABP0L2L7_9DINO</name>
<feature type="transmembrane region" description="Helical" evidence="6">
    <location>
        <begin position="341"/>
        <end position="362"/>
    </location>
</feature>
<feature type="compositionally biased region" description="Polar residues" evidence="5">
    <location>
        <begin position="462"/>
        <end position="473"/>
    </location>
</feature>
<feature type="region of interest" description="Disordered" evidence="5">
    <location>
        <begin position="458"/>
        <end position="512"/>
    </location>
</feature>
<feature type="compositionally biased region" description="Acidic residues" evidence="5">
    <location>
        <begin position="382"/>
        <end position="395"/>
    </location>
</feature>
<gene>
    <name evidence="7" type="ORF">CCMP2556_LOCUS18916</name>
</gene>
<feature type="compositionally biased region" description="Polar residues" evidence="5">
    <location>
        <begin position="493"/>
        <end position="504"/>
    </location>
</feature>
<dbReference type="EMBL" id="CAXAMN010010891">
    <property type="protein sequence ID" value="CAK9033051.1"/>
    <property type="molecule type" value="Genomic_DNA"/>
</dbReference>
<feature type="transmembrane region" description="Helical" evidence="6">
    <location>
        <begin position="313"/>
        <end position="335"/>
    </location>
</feature>
<evidence type="ECO:0008006" key="9">
    <source>
        <dbReference type="Google" id="ProtNLM"/>
    </source>
</evidence>
<dbReference type="PANTHER" id="PTHR12570:SF9">
    <property type="entry name" value="MAGNESIUM TRANSPORTER NIPA8-RELATED"/>
    <property type="match status" value="1"/>
</dbReference>
<organism evidence="7 8">
    <name type="scientific">Durusdinium trenchii</name>
    <dbReference type="NCBI Taxonomy" id="1381693"/>
    <lineage>
        <taxon>Eukaryota</taxon>
        <taxon>Sar</taxon>
        <taxon>Alveolata</taxon>
        <taxon>Dinophyceae</taxon>
        <taxon>Suessiales</taxon>
        <taxon>Symbiodiniaceae</taxon>
        <taxon>Durusdinium</taxon>
    </lineage>
</organism>
<comment type="subcellular location">
    <subcellularLocation>
        <location evidence="1">Membrane</location>
        <topology evidence="1">Multi-pass membrane protein</topology>
    </subcellularLocation>
</comment>
<evidence type="ECO:0000256" key="1">
    <source>
        <dbReference type="ARBA" id="ARBA00004141"/>
    </source>
</evidence>
<evidence type="ECO:0000313" key="7">
    <source>
        <dbReference type="EMBL" id="CAK9033051.1"/>
    </source>
</evidence>
<feature type="transmembrane region" description="Helical" evidence="6">
    <location>
        <begin position="283"/>
        <end position="301"/>
    </location>
</feature>
<evidence type="ECO:0000256" key="2">
    <source>
        <dbReference type="ARBA" id="ARBA00022692"/>
    </source>
</evidence>
<accession>A0ABP0L2L7</accession>
<dbReference type="PANTHER" id="PTHR12570">
    <property type="match status" value="1"/>
</dbReference>
<keyword evidence="2 6" id="KW-0812">Transmembrane</keyword>
<protein>
    <recommendedName>
        <fullName evidence="9">Magnesium transporter</fullName>
    </recommendedName>
</protein>
<keyword evidence="8" id="KW-1185">Reference proteome</keyword>
<evidence type="ECO:0000313" key="8">
    <source>
        <dbReference type="Proteomes" id="UP001642484"/>
    </source>
</evidence>
<evidence type="ECO:0000256" key="3">
    <source>
        <dbReference type="ARBA" id="ARBA00022989"/>
    </source>
</evidence>
<feature type="compositionally biased region" description="Basic and acidic residues" evidence="5">
    <location>
        <begin position="478"/>
        <end position="487"/>
    </location>
</feature>
<reference evidence="7 8" key="1">
    <citation type="submission" date="2024-02" db="EMBL/GenBank/DDBJ databases">
        <authorList>
            <person name="Chen Y."/>
            <person name="Shah S."/>
            <person name="Dougan E. K."/>
            <person name="Thang M."/>
            <person name="Chan C."/>
        </authorList>
    </citation>
    <scope>NUCLEOTIDE SEQUENCE [LARGE SCALE GENOMIC DNA]</scope>
</reference>
<dbReference type="InterPro" id="IPR008521">
    <property type="entry name" value="Mg_trans_NIPA"/>
</dbReference>
<feature type="transmembrane region" description="Helical" evidence="6">
    <location>
        <begin position="150"/>
        <end position="171"/>
    </location>
</feature>
<feature type="transmembrane region" description="Helical" evidence="6">
    <location>
        <begin position="15"/>
        <end position="37"/>
    </location>
</feature>
<feature type="transmembrane region" description="Helical" evidence="6">
    <location>
        <begin position="57"/>
        <end position="76"/>
    </location>
</feature>
<dbReference type="Proteomes" id="UP001642484">
    <property type="component" value="Unassembled WGS sequence"/>
</dbReference>
<feature type="compositionally biased region" description="Acidic residues" evidence="5">
    <location>
        <begin position="221"/>
        <end position="231"/>
    </location>
</feature>
<keyword evidence="4 6" id="KW-0472">Membrane</keyword>